<dbReference type="SUPFAM" id="SSF46785">
    <property type="entry name" value="Winged helix' DNA-binding domain"/>
    <property type="match status" value="1"/>
</dbReference>
<dbReference type="PROSITE" id="PS51077">
    <property type="entry name" value="HTH_ICLR"/>
    <property type="match status" value="1"/>
</dbReference>
<evidence type="ECO:0000259" key="4">
    <source>
        <dbReference type="PROSITE" id="PS51077"/>
    </source>
</evidence>
<dbReference type="GO" id="GO:0003700">
    <property type="term" value="F:DNA-binding transcription factor activity"/>
    <property type="evidence" value="ECO:0007669"/>
    <property type="project" value="TreeGrafter"/>
</dbReference>
<dbReference type="PANTHER" id="PTHR30136:SF39">
    <property type="entry name" value="TRANSCRIPTIONAL REGULATORY PROTEIN"/>
    <property type="match status" value="1"/>
</dbReference>
<dbReference type="Gene3D" id="1.10.10.10">
    <property type="entry name" value="Winged helix-like DNA-binding domain superfamily/Winged helix DNA-binding domain"/>
    <property type="match status" value="1"/>
</dbReference>
<dbReference type="PANTHER" id="PTHR30136">
    <property type="entry name" value="HELIX-TURN-HELIX TRANSCRIPTIONAL REGULATOR, ICLR FAMILY"/>
    <property type="match status" value="1"/>
</dbReference>
<dbReference type="GO" id="GO:0045892">
    <property type="term" value="P:negative regulation of DNA-templated transcription"/>
    <property type="evidence" value="ECO:0007669"/>
    <property type="project" value="TreeGrafter"/>
</dbReference>
<evidence type="ECO:0000313" key="7">
    <source>
        <dbReference type="Proteomes" id="UP000269019"/>
    </source>
</evidence>
<feature type="domain" description="IclR-ED" evidence="5">
    <location>
        <begin position="74"/>
        <end position="241"/>
    </location>
</feature>
<dbReference type="AlphaFoldDB" id="A0A3G6J6G4"/>
<dbReference type="InterPro" id="IPR050707">
    <property type="entry name" value="HTH_MetabolicPath_Reg"/>
</dbReference>
<keyword evidence="2" id="KW-0238">DNA-binding</keyword>
<accession>A0A3G6J6G4</accession>
<name>A0A3G6J6G4_9CORY</name>
<dbReference type="Gene3D" id="3.30.450.40">
    <property type="match status" value="1"/>
</dbReference>
<evidence type="ECO:0000256" key="3">
    <source>
        <dbReference type="ARBA" id="ARBA00023163"/>
    </source>
</evidence>
<dbReference type="Pfam" id="PF01614">
    <property type="entry name" value="IclR_C"/>
    <property type="match status" value="1"/>
</dbReference>
<dbReference type="GO" id="GO:0003677">
    <property type="term" value="F:DNA binding"/>
    <property type="evidence" value="ECO:0007669"/>
    <property type="project" value="UniProtKB-KW"/>
</dbReference>
<evidence type="ECO:0000313" key="6">
    <source>
        <dbReference type="EMBL" id="AZA13402.1"/>
    </source>
</evidence>
<dbReference type="SUPFAM" id="SSF55781">
    <property type="entry name" value="GAF domain-like"/>
    <property type="match status" value="1"/>
</dbReference>
<keyword evidence="3" id="KW-0804">Transcription</keyword>
<dbReference type="InterPro" id="IPR036390">
    <property type="entry name" value="WH_DNA-bd_sf"/>
</dbReference>
<dbReference type="EMBL" id="CP033896">
    <property type="protein sequence ID" value="AZA13402.1"/>
    <property type="molecule type" value="Genomic_DNA"/>
</dbReference>
<protein>
    <submittedName>
        <fullName evidence="6">Acetate operon repressor</fullName>
    </submittedName>
</protein>
<keyword evidence="1" id="KW-0805">Transcription regulation</keyword>
<keyword evidence="7" id="KW-1185">Reference proteome</keyword>
<dbReference type="InterPro" id="IPR005471">
    <property type="entry name" value="Tscrpt_reg_IclR_N"/>
</dbReference>
<dbReference type="InterPro" id="IPR036388">
    <property type="entry name" value="WH-like_DNA-bd_sf"/>
</dbReference>
<reference evidence="6 7" key="1">
    <citation type="submission" date="2018-11" db="EMBL/GenBank/DDBJ databases">
        <authorList>
            <person name="Kleinhagauer T."/>
            <person name="Glaeser S.P."/>
            <person name="Spergser J."/>
            <person name="Ruckert C."/>
            <person name="Kaempfer P."/>
            <person name="Busse H.-J."/>
        </authorList>
    </citation>
    <scope>NUCLEOTIDE SEQUENCE [LARGE SCALE GENOMIC DNA]</scope>
    <source>
        <strain evidence="6 7">200CH</strain>
    </source>
</reference>
<evidence type="ECO:0000256" key="1">
    <source>
        <dbReference type="ARBA" id="ARBA00023015"/>
    </source>
</evidence>
<dbReference type="InterPro" id="IPR029016">
    <property type="entry name" value="GAF-like_dom_sf"/>
</dbReference>
<dbReference type="SMART" id="SM00346">
    <property type="entry name" value="HTH_ICLR"/>
    <property type="match status" value="1"/>
</dbReference>
<proteinExistence type="predicted"/>
<sequence length="243" mass="25750">MGKYSGEETPSSGIQVLDRAVTILTTVAQEPLSLTELCQTTGLPRATAHRIATALEVHQFLSRTNDGKWRVGQALAALGTQAGDSLIDSASPIMSALMESTGESVQLYRLTGNMRTCIASLEPPSGLQNTVPVGARMELTAGSAAKVFLAWATPALQDLILPEANYTVQDLAEVRKRGWAESVAEREKGLASLSAPVFQHQQMVAALSISGPAERLAPSPGALWAERLTQAAAQLSQTVSKRT</sequence>
<dbReference type="Proteomes" id="UP000269019">
    <property type="component" value="Chromosome"/>
</dbReference>
<dbReference type="PROSITE" id="PS51078">
    <property type="entry name" value="ICLR_ED"/>
    <property type="match status" value="1"/>
</dbReference>
<dbReference type="KEGG" id="ccho:CCHOA_04980"/>
<gene>
    <name evidence="6" type="primary">iclR</name>
    <name evidence="6" type="ORF">CCHOA_04980</name>
</gene>
<dbReference type="OrthoDB" id="4319317at2"/>
<evidence type="ECO:0000259" key="5">
    <source>
        <dbReference type="PROSITE" id="PS51078"/>
    </source>
</evidence>
<evidence type="ECO:0000256" key="2">
    <source>
        <dbReference type="ARBA" id="ARBA00023125"/>
    </source>
</evidence>
<feature type="domain" description="HTH iclR-type" evidence="4">
    <location>
        <begin position="14"/>
        <end position="73"/>
    </location>
</feature>
<dbReference type="RefSeq" id="WP_123927447.1">
    <property type="nucleotide sequence ID" value="NZ_CP033896.1"/>
</dbReference>
<dbReference type="InterPro" id="IPR014757">
    <property type="entry name" value="Tscrpt_reg_IclR_C"/>
</dbReference>
<organism evidence="6 7">
    <name type="scientific">Corynebacterium choanae</name>
    <dbReference type="NCBI Taxonomy" id="1862358"/>
    <lineage>
        <taxon>Bacteria</taxon>
        <taxon>Bacillati</taxon>
        <taxon>Actinomycetota</taxon>
        <taxon>Actinomycetes</taxon>
        <taxon>Mycobacteriales</taxon>
        <taxon>Corynebacteriaceae</taxon>
        <taxon>Corynebacterium</taxon>
    </lineage>
</organism>
<dbReference type="Pfam" id="PF09339">
    <property type="entry name" value="HTH_IclR"/>
    <property type="match status" value="1"/>
</dbReference>